<evidence type="ECO:0000313" key="2">
    <source>
        <dbReference type="Proteomes" id="UP000318470"/>
    </source>
</evidence>
<reference evidence="1 2" key="1">
    <citation type="submission" date="2019-04" db="EMBL/GenBank/DDBJ databases">
        <authorList>
            <person name="Gao M."/>
            <person name="Bai C."/>
            <person name="Tong Y."/>
            <person name="Xu X."/>
        </authorList>
    </citation>
    <scope>NUCLEOTIDE SEQUENCE [LARGE SCALE GENOMIC DNA]</scope>
    <source>
        <strain evidence="1 2">Vibrio alginolyticus VA1</strain>
    </source>
</reference>
<protein>
    <submittedName>
        <fullName evidence="1">Uncharacterized protein</fullName>
    </submittedName>
</protein>
<dbReference type="EMBL" id="MK795384">
    <property type="protein sequence ID" value="QDB73270.1"/>
    <property type="molecule type" value="Genomic_DNA"/>
</dbReference>
<dbReference type="RefSeq" id="YP_009845744.1">
    <property type="nucleotide sequence ID" value="NC_048765.1"/>
</dbReference>
<organism evidence="1 2">
    <name type="scientific">Vibrio phage VAP7</name>
    <dbReference type="NCBI Taxonomy" id="2584487"/>
    <lineage>
        <taxon>Viruses</taxon>
        <taxon>Duplodnaviria</taxon>
        <taxon>Heunggongvirae</taxon>
        <taxon>Uroviricota</taxon>
        <taxon>Caudoviricetes</taxon>
        <taxon>Pantevenvirales</taxon>
        <taxon>Ackermannviridae</taxon>
        <taxon>Vapseptimavirus</taxon>
        <taxon>Vapseptimavirus VAP7</taxon>
    </lineage>
</organism>
<evidence type="ECO:0000313" key="1">
    <source>
        <dbReference type="EMBL" id="QDB73270.1"/>
    </source>
</evidence>
<proteinExistence type="predicted"/>
<dbReference type="GeneID" id="55616107"/>
<dbReference type="Proteomes" id="UP000318470">
    <property type="component" value="Segment"/>
</dbReference>
<name>A0A4Y5TV68_9CAUD</name>
<keyword evidence="2" id="KW-1185">Reference proteome</keyword>
<dbReference type="KEGG" id="vg:55616107"/>
<sequence length="91" mass="10544">MKVEASVISTIEVVRIDAIRGPEMYKVFAGKLCIASVQYNFNGKWEYRCRLPGFKQNTVILSERDKIMERAQSRLSAWLGYINQERDNANK</sequence>
<accession>A0A4Y5TV68</accession>